<keyword evidence="2" id="KW-0472">Membrane</keyword>
<protein>
    <submittedName>
        <fullName evidence="3">Uncharacterized protein</fullName>
    </submittedName>
</protein>
<keyword evidence="2" id="KW-1133">Transmembrane helix</keyword>
<sequence length="253" mass="28381">SLTLSFMAKPKTSIFQCCFGSSLATESTTKGSDPISKMKKKKKKKKNSWFSWLKIRFNKNSAYKTVPLEASISDQAHYSKSRSKSTIHHKSQAPATNPLPPQPPPVLPGTPYYTPSQTRHGGNNNKVEDTRQQGRGSPAEAKRQARRLSSSVQRERTSKKAKNWRSSYDPVVGMSVLVVTLVIMIFWGRLCAILCTSLCLYCTPRFRKIAAENDDGDPQTTKSNDVDLDLDSEEYKKKVIMEGLLGRNHRVVL</sequence>
<proteinExistence type="predicted"/>
<evidence type="ECO:0000313" key="3">
    <source>
        <dbReference type="EMBL" id="RDY08628.1"/>
    </source>
</evidence>
<gene>
    <name evidence="3" type="ORF">CR513_07112</name>
</gene>
<feature type="compositionally biased region" description="Polar residues" evidence="1">
    <location>
        <begin position="116"/>
        <end position="125"/>
    </location>
</feature>
<feature type="compositionally biased region" description="Basic residues" evidence="1">
    <location>
        <begin position="79"/>
        <end position="91"/>
    </location>
</feature>
<accession>A0A371I0P8</accession>
<evidence type="ECO:0000313" key="4">
    <source>
        <dbReference type="Proteomes" id="UP000257109"/>
    </source>
</evidence>
<evidence type="ECO:0000256" key="1">
    <source>
        <dbReference type="SAM" id="MobiDB-lite"/>
    </source>
</evidence>
<dbReference type="OrthoDB" id="1886721at2759"/>
<feature type="non-terminal residue" evidence="3">
    <location>
        <position position="1"/>
    </location>
</feature>
<feature type="compositionally biased region" description="Pro residues" evidence="1">
    <location>
        <begin position="97"/>
        <end position="108"/>
    </location>
</feature>
<dbReference type="Proteomes" id="UP000257109">
    <property type="component" value="Unassembled WGS sequence"/>
</dbReference>
<dbReference type="STRING" id="157652.A0A371I0P8"/>
<organism evidence="3 4">
    <name type="scientific">Mucuna pruriens</name>
    <name type="common">Velvet bean</name>
    <name type="synonym">Dolichos pruriens</name>
    <dbReference type="NCBI Taxonomy" id="157652"/>
    <lineage>
        <taxon>Eukaryota</taxon>
        <taxon>Viridiplantae</taxon>
        <taxon>Streptophyta</taxon>
        <taxon>Embryophyta</taxon>
        <taxon>Tracheophyta</taxon>
        <taxon>Spermatophyta</taxon>
        <taxon>Magnoliopsida</taxon>
        <taxon>eudicotyledons</taxon>
        <taxon>Gunneridae</taxon>
        <taxon>Pentapetalae</taxon>
        <taxon>rosids</taxon>
        <taxon>fabids</taxon>
        <taxon>Fabales</taxon>
        <taxon>Fabaceae</taxon>
        <taxon>Papilionoideae</taxon>
        <taxon>50 kb inversion clade</taxon>
        <taxon>NPAAA clade</taxon>
        <taxon>indigoferoid/millettioid clade</taxon>
        <taxon>Phaseoleae</taxon>
        <taxon>Mucuna</taxon>
    </lineage>
</organism>
<keyword evidence="2" id="KW-0812">Transmembrane</keyword>
<keyword evidence="4" id="KW-1185">Reference proteome</keyword>
<name>A0A371I0P8_MUCPR</name>
<dbReference type="PANTHER" id="PTHR34379:SF3">
    <property type="entry name" value="PROTEIN, PUTATIVE-RELATED"/>
    <property type="match status" value="1"/>
</dbReference>
<feature type="region of interest" description="Disordered" evidence="1">
    <location>
        <begin position="75"/>
        <end position="162"/>
    </location>
</feature>
<dbReference type="PANTHER" id="PTHR34379">
    <property type="entry name" value="OS07G0553800 PROTEIN"/>
    <property type="match status" value="1"/>
</dbReference>
<dbReference type="EMBL" id="QJKJ01001240">
    <property type="protein sequence ID" value="RDY08628.1"/>
    <property type="molecule type" value="Genomic_DNA"/>
</dbReference>
<reference evidence="3" key="1">
    <citation type="submission" date="2018-05" db="EMBL/GenBank/DDBJ databases">
        <title>Draft genome of Mucuna pruriens seed.</title>
        <authorList>
            <person name="Nnadi N.E."/>
            <person name="Vos R."/>
            <person name="Hasami M.H."/>
            <person name="Devisetty U.K."/>
            <person name="Aguiy J.C."/>
        </authorList>
    </citation>
    <scope>NUCLEOTIDE SEQUENCE [LARGE SCALE GENOMIC DNA]</scope>
    <source>
        <strain evidence="3">JCA_2017</strain>
    </source>
</reference>
<feature type="transmembrane region" description="Helical" evidence="2">
    <location>
        <begin position="168"/>
        <end position="188"/>
    </location>
</feature>
<evidence type="ECO:0000256" key="2">
    <source>
        <dbReference type="SAM" id="Phobius"/>
    </source>
</evidence>
<dbReference type="AlphaFoldDB" id="A0A371I0P8"/>
<comment type="caution">
    <text evidence="3">The sequence shown here is derived from an EMBL/GenBank/DDBJ whole genome shotgun (WGS) entry which is preliminary data.</text>
</comment>
<dbReference type="InterPro" id="IPR040411">
    <property type="entry name" value="At5g23160-like"/>
</dbReference>